<dbReference type="Proteomes" id="UP001212997">
    <property type="component" value="Unassembled WGS sequence"/>
</dbReference>
<evidence type="ECO:0000313" key="1">
    <source>
        <dbReference type="EMBL" id="KAJ3476000.1"/>
    </source>
</evidence>
<accession>A0AAD5YAT4</accession>
<dbReference type="AlphaFoldDB" id="A0AAD5YAT4"/>
<comment type="caution">
    <text evidence="1">The sequence shown here is derived from an EMBL/GenBank/DDBJ whole genome shotgun (WGS) entry which is preliminary data.</text>
</comment>
<reference evidence="1" key="1">
    <citation type="submission" date="2022-07" db="EMBL/GenBank/DDBJ databases">
        <title>Genome Sequence of Physisporinus lineatus.</title>
        <authorList>
            <person name="Buettner E."/>
        </authorList>
    </citation>
    <scope>NUCLEOTIDE SEQUENCE</scope>
    <source>
        <strain evidence="1">VT162</strain>
    </source>
</reference>
<name>A0AAD5YAT4_9APHY</name>
<dbReference type="EMBL" id="JANAWD010000767">
    <property type="protein sequence ID" value="KAJ3476000.1"/>
    <property type="molecule type" value="Genomic_DNA"/>
</dbReference>
<evidence type="ECO:0000313" key="2">
    <source>
        <dbReference type="Proteomes" id="UP001212997"/>
    </source>
</evidence>
<sequence>MSELTRYDEETNTRISTARIIPLDSVANCSGLEFCPIPTAEPPNEDVPMKLWRKLDEPLVAGNAYHDLIAVDHVPALFEIIGQVSRRDCYLTTLGNEKFSHSAPEGRTLISCYIESRPTNKSRIQWGRYHRALMKMIEYTGYPSINRKGLFLIDKETLLPRIEVYTSSHIGREIEETPMLDLNGNRSLPRSLEEVPFDQPFRVLFSFCYSPPKATEEGVVYAELEEIMPV</sequence>
<keyword evidence="2" id="KW-1185">Reference proteome</keyword>
<gene>
    <name evidence="1" type="ORF">NLI96_g11458</name>
</gene>
<protein>
    <submittedName>
        <fullName evidence="1">Uncharacterized protein</fullName>
    </submittedName>
</protein>
<organism evidence="1 2">
    <name type="scientific">Meripilus lineatus</name>
    <dbReference type="NCBI Taxonomy" id="2056292"/>
    <lineage>
        <taxon>Eukaryota</taxon>
        <taxon>Fungi</taxon>
        <taxon>Dikarya</taxon>
        <taxon>Basidiomycota</taxon>
        <taxon>Agaricomycotina</taxon>
        <taxon>Agaricomycetes</taxon>
        <taxon>Polyporales</taxon>
        <taxon>Meripilaceae</taxon>
        <taxon>Meripilus</taxon>
    </lineage>
</organism>
<proteinExistence type="predicted"/>